<dbReference type="EMBL" id="LGUG01000004">
    <property type="protein sequence ID" value="KON97873.1"/>
    <property type="molecule type" value="Genomic_DNA"/>
</dbReference>
<dbReference type="Proteomes" id="UP000037269">
    <property type="component" value="Unassembled WGS sequence"/>
</dbReference>
<evidence type="ECO:0000313" key="3">
    <source>
        <dbReference type="Proteomes" id="UP000037269"/>
    </source>
</evidence>
<dbReference type="PROSITE" id="PS51257">
    <property type="entry name" value="PROKAR_LIPOPROTEIN"/>
    <property type="match status" value="1"/>
</dbReference>
<evidence type="ECO:0000313" key="2">
    <source>
        <dbReference type="EMBL" id="SDH96667.1"/>
    </source>
</evidence>
<dbReference type="OrthoDB" id="2680290at2"/>
<dbReference type="Proteomes" id="UP000182836">
    <property type="component" value="Unassembled WGS sequence"/>
</dbReference>
<accession>A0A0D1XHM8</accession>
<dbReference type="RefSeq" id="WP_043067806.1">
    <property type="nucleotide sequence ID" value="NZ_BJOA01000026.1"/>
</dbReference>
<sequence length="181" mass="20320">MKAYRFVMALILLATLLLVAGGCEFGKTGATEETSQQQPVEASDLQHFSMLAGSRDETSLKALAESITKAQTIEKELQLILTEMQHNDEFIEAQESFETARQEILYIWNTVHNELRFDDPLLQKRKEAYEAILTEYREGLGIQLAGMKNADAVKTMEGIEQTKKAKQKLDTLAAATLHLTK</sequence>
<dbReference type="EMBL" id="FNED01000001">
    <property type="protein sequence ID" value="SDH96667.1"/>
    <property type="molecule type" value="Genomic_DNA"/>
</dbReference>
<organism evidence="1 3">
    <name type="scientific">Aneurinibacillus migulanus</name>
    <name type="common">Bacillus migulanus</name>
    <dbReference type="NCBI Taxonomy" id="47500"/>
    <lineage>
        <taxon>Bacteria</taxon>
        <taxon>Bacillati</taxon>
        <taxon>Bacillota</taxon>
        <taxon>Bacilli</taxon>
        <taxon>Bacillales</taxon>
        <taxon>Paenibacillaceae</taxon>
        <taxon>Aneurinibacillus group</taxon>
        <taxon>Aneurinibacillus</taxon>
    </lineage>
</organism>
<dbReference type="AlphaFoldDB" id="A0A0D1XHM8"/>
<keyword evidence="3" id="KW-1185">Reference proteome</keyword>
<evidence type="ECO:0000313" key="1">
    <source>
        <dbReference type="EMBL" id="KON97873.1"/>
    </source>
</evidence>
<reference evidence="1 3" key="1">
    <citation type="submission" date="2015-07" db="EMBL/GenBank/DDBJ databases">
        <title>Fjat-14205 dsm 2895.</title>
        <authorList>
            <person name="Liu B."/>
            <person name="Wang J."/>
            <person name="Zhu Y."/>
            <person name="Liu G."/>
            <person name="Chen Q."/>
            <person name="Chen Z."/>
            <person name="Lan J."/>
            <person name="Che J."/>
            <person name="Ge C."/>
            <person name="Shi H."/>
            <person name="Pan Z."/>
            <person name="Liu X."/>
        </authorList>
    </citation>
    <scope>NUCLEOTIDE SEQUENCE [LARGE SCALE GENOMIC DNA]</scope>
    <source>
        <strain evidence="1 3">DSM 2895</strain>
    </source>
</reference>
<evidence type="ECO:0000313" key="4">
    <source>
        <dbReference type="Proteomes" id="UP000182836"/>
    </source>
</evidence>
<name>A0A0D1XHM8_ANEMI</name>
<evidence type="ECO:0008006" key="5">
    <source>
        <dbReference type="Google" id="ProtNLM"/>
    </source>
</evidence>
<protein>
    <recommendedName>
        <fullName evidence="5">Lipoprotein</fullName>
    </recommendedName>
</protein>
<dbReference type="PATRIC" id="fig|47500.8.peg.3127"/>
<gene>
    <name evidence="1" type="ORF">AF333_23015</name>
    <name evidence="2" type="ORF">SAMN04487909_10170</name>
</gene>
<dbReference type="GeneID" id="42307999"/>
<proteinExistence type="predicted"/>
<reference evidence="2 4" key="2">
    <citation type="submission" date="2016-10" db="EMBL/GenBank/DDBJ databases">
        <authorList>
            <person name="de Groot N.N."/>
        </authorList>
    </citation>
    <scope>NUCLEOTIDE SEQUENCE [LARGE SCALE GENOMIC DNA]</scope>
    <source>
        <strain evidence="2 4">DSM 2895</strain>
    </source>
</reference>